<keyword evidence="5" id="KW-1185">Reference proteome</keyword>
<keyword evidence="3" id="KW-0445">Lipid transport</keyword>
<reference evidence="6 7" key="1">
    <citation type="submission" date="2025-04" db="UniProtKB">
        <authorList>
            <consortium name="RefSeq"/>
        </authorList>
    </citation>
    <scope>IDENTIFICATION</scope>
    <source>
        <tissue evidence="6 7">Entire body</tissue>
    </source>
</reference>
<evidence type="ECO:0000256" key="4">
    <source>
        <dbReference type="SAM" id="MobiDB-lite"/>
    </source>
</evidence>
<dbReference type="InterPro" id="IPR000648">
    <property type="entry name" value="Oxysterol-bd"/>
</dbReference>
<dbReference type="STRING" id="224129.A0A1W4X2P5"/>
<accession>A0A1W4X2P5</accession>
<evidence type="ECO:0000313" key="7">
    <source>
        <dbReference type="RefSeq" id="XP_018330354.1"/>
    </source>
</evidence>
<dbReference type="Proteomes" id="UP000192223">
    <property type="component" value="Unplaced"/>
</dbReference>
<dbReference type="InterPro" id="IPR018494">
    <property type="entry name" value="Oxysterol-bd_CS"/>
</dbReference>
<dbReference type="FunFam" id="3.30.70.3490:FF:000015">
    <property type="entry name" value="Oxysterol-binding protein"/>
    <property type="match status" value="1"/>
</dbReference>
<dbReference type="PANTHER" id="PTHR10972">
    <property type="entry name" value="OXYSTEROL-BINDING PROTEIN-RELATED"/>
    <property type="match status" value="1"/>
</dbReference>
<dbReference type="GO" id="GO:0005829">
    <property type="term" value="C:cytosol"/>
    <property type="evidence" value="ECO:0007669"/>
    <property type="project" value="TreeGrafter"/>
</dbReference>
<dbReference type="Pfam" id="PF01237">
    <property type="entry name" value="Oxysterol_BP"/>
    <property type="match status" value="1"/>
</dbReference>
<name>A0A1W4X2P5_AGRPL</name>
<dbReference type="RefSeq" id="XP_018330354.1">
    <property type="nucleotide sequence ID" value="XM_018474852.1"/>
</dbReference>
<dbReference type="GeneID" id="108740513"/>
<feature type="compositionally biased region" description="Polar residues" evidence="4">
    <location>
        <begin position="276"/>
        <end position="290"/>
    </location>
</feature>
<dbReference type="GO" id="GO:0097038">
    <property type="term" value="C:perinuclear endoplasmic reticulum"/>
    <property type="evidence" value="ECO:0007669"/>
    <property type="project" value="TreeGrafter"/>
</dbReference>
<dbReference type="SUPFAM" id="SSF144000">
    <property type="entry name" value="Oxysterol-binding protein-like"/>
    <property type="match status" value="1"/>
</dbReference>
<keyword evidence="1" id="KW-0446">Lipid-binding</keyword>
<keyword evidence="3" id="KW-0813">Transport</keyword>
<evidence type="ECO:0000256" key="3">
    <source>
        <dbReference type="RuleBase" id="RU003845"/>
    </source>
</evidence>
<dbReference type="GO" id="GO:0005886">
    <property type="term" value="C:plasma membrane"/>
    <property type="evidence" value="ECO:0007669"/>
    <property type="project" value="TreeGrafter"/>
</dbReference>
<evidence type="ECO:0000313" key="5">
    <source>
        <dbReference type="Proteomes" id="UP000192223"/>
    </source>
</evidence>
<gene>
    <name evidence="6 7" type="primary">LOC108740513</name>
</gene>
<dbReference type="PANTHER" id="PTHR10972:SF209">
    <property type="entry name" value="OXYSTEROL-BINDING PROTEIN"/>
    <property type="match status" value="1"/>
</dbReference>
<dbReference type="FunFam" id="2.40.160.120:FF:000005">
    <property type="entry name" value="Oxysterol-binding protein"/>
    <property type="match status" value="1"/>
</dbReference>
<evidence type="ECO:0000256" key="2">
    <source>
        <dbReference type="RuleBase" id="RU003844"/>
    </source>
</evidence>
<dbReference type="GO" id="GO:0006869">
    <property type="term" value="P:lipid transport"/>
    <property type="evidence" value="ECO:0007669"/>
    <property type="project" value="UniProtKB-KW"/>
</dbReference>
<dbReference type="AlphaFoldDB" id="A0A1W4X2P5"/>
<dbReference type="Gene3D" id="2.40.160.120">
    <property type="match status" value="1"/>
</dbReference>
<feature type="region of interest" description="Disordered" evidence="4">
    <location>
        <begin position="271"/>
        <end position="293"/>
    </location>
</feature>
<sequence>MANTNYEHRLILPVPMQHNDFNIWSVLKNCVGKELSKITMPVVFNEPLSFLQRMSEYMEYSHLLRQATEASDPLTRMQHVAGFAVSALAANWERLGKPFNPLLGETYELEREEFRIICEQVSHHPPVSAFHAESPDGSWVFHGSIHPKLKYWGKTVEIHPKGILTLEFPKWKEAYTWTNVQCCVHNVIVGKLWIEQCGTMEIVNHTTGHKAHLNFKSAGLNSKDLHRVEGFITDRNKQKLSYVHGKWTEFFKCVHYKYYEEYIREHPNKIKKFGDQKSSNKSPTGGSPSHTPKKVFQKLNSLTVSAFTKSNSVQEDYEDSGPSDIIEGELPKSDSTYSIDIPNSITIWNVNPRPLNCSDYYQFTSFAMSLNELGHELESKICKTDSRLRPDIRKLEQGDIDGAAVEKTRLENKQREANKLRKGKRAGMEWTPRWFSAGINPYTKQEDWVCNGEYWNRQYDEDIDIF</sequence>
<protein>
    <recommendedName>
        <fullName evidence="3">Oxysterol-binding protein</fullName>
    </recommendedName>
</protein>
<dbReference type="RefSeq" id="XP_018330353.1">
    <property type="nucleotide sequence ID" value="XM_018474851.1"/>
</dbReference>
<dbReference type="PROSITE" id="PS01013">
    <property type="entry name" value="OSBP"/>
    <property type="match status" value="1"/>
</dbReference>
<organism evidence="5 7">
    <name type="scientific">Agrilus planipennis</name>
    <name type="common">Emerald ash borer</name>
    <name type="synonym">Agrilus marcopoli</name>
    <dbReference type="NCBI Taxonomy" id="224129"/>
    <lineage>
        <taxon>Eukaryota</taxon>
        <taxon>Metazoa</taxon>
        <taxon>Ecdysozoa</taxon>
        <taxon>Arthropoda</taxon>
        <taxon>Hexapoda</taxon>
        <taxon>Insecta</taxon>
        <taxon>Pterygota</taxon>
        <taxon>Neoptera</taxon>
        <taxon>Endopterygota</taxon>
        <taxon>Coleoptera</taxon>
        <taxon>Polyphaga</taxon>
        <taxon>Elateriformia</taxon>
        <taxon>Buprestoidea</taxon>
        <taxon>Buprestidae</taxon>
        <taxon>Agrilinae</taxon>
        <taxon>Agrilus</taxon>
    </lineage>
</organism>
<evidence type="ECO:0000313" key="6">
    <source>
        <dbReference type="RefSeq" id="XP_018330353.1"/>
    </source>
</evidence>
<comment type="similarity">
    <text evidence="2">Belongs to the OSBP family.</text>
</comment>
<proteinExistence type="inferred from homology"/>
<dbReference type="OrthoDB" id="416222at2759"/>
<dbReference type="Gene3D" id="3.30.70.3490">
    <property type="match status" value="1"/>
</dbReference>
<dbReference type="InterPro" id="IPR037239">
    <property type="entry name" value="OSBP_sf"/>
</dbReference>
<dbReference type="GO" id="GO:0032934">
    <property type="term" value="F:sterol binding"/>
    <property type="evidence" value="ECO:0007669"/>
    <property type="project" value="TreeGrafter"/>
</dbReference>
<evidence type="ECO:0000256" key="1">
    <source>
        <dbReference type="ARBA" id="ARBA00023121"/>
    </source>
</evidence>
<dbReference type="KEGG" id="apln:108740513"/>